<feature type="compositionally biased region" description="Polar residues" evidence="1">
    <location>
        <begin position="1"/>
        <end position="13"/>
    </location>
</feature>
<dbReference type="EMBL" id="JADCTT010000002">
    <property type="protein sequence ID" value="KAF9757792.1"/>
    <property type="molecule type" value="Genomic_DNA"/>
</dbReference>
<dbReference type="AlphaFoldDB" id="A0A8H7NLI6"/>
<feature type="region of interest" description="Disordered" evidence="1">
    <location>
        <begin position="1"/>
        <end position="39"/>
    </location>
</feature>
<evidence type="ECO:0000256" key="1">
    <source>
        <dbReference type="SAM" id="MobiDB-lite"/>
    </source>
</evidence>
<organism evidence="2 3">
    <name type="scientific">Bionectria ochroleuca</name>
    <name type="common">Gliocladium roseum</name>
    <dbReference type="NCBI Taxonomy" id="29856"/>
    <lineage>
        <taxon>Eukaryota</taxon>
        <taxon>Fungi</taxon>
        <taxon>Dikarya</taxon>
        <taxon>Ascomycota</taxon>
        <taxon>Pezizomycotina</taxon>
        <taxon>Sordariomycetes</taxon>
        <taxon>Hypocreomycetidae</taxon>
        <taxon>Hypocreales</taxon>
        <taxon>Bionectriaceae</taxon>
        <taxon>Clonostachys</taxon>
    </lineage>
</organism>
<accession>A0A8H7NLI6</accession>
<gene>
    <name evidence="2" type="ORF">IM811_008736</name>
</gene>
<evidence type="ECO:0000313" key="2">
    <source>
        <dbReference type="EMBL" id="KAF9757792.1"/>
    </source>
</evidence>
<name>A0A8H7NLI6_BIOOC</name>
<sequence>MFWANRNTCLSSTEQRRGPEPLLVSVPTAGTIETPPQPRFVAQGSWEGRPGGMSYACHVNLPQHARQPWNTKGWDAQRRLDTPPPNTQAVKGKMDGAHHQFQSTP</sequence>
<comment type="caution">
    <text evidence="2">The sequence shown here is derived from an EMBL/GenBank/DDBJ whole genome shotgun (WGS) entry which is preliminary data.</text>
</comment>
<feature type="region of interest" description="Disordered" evidence="1">
    <location>
        <begin position="75"/>
        <end position="105"/>
    </location>
</feature>
<protein>
    <submittedName>
        <fullName evidence="2">Uncharacterized protein</fullName>
    </submittedName>
</protein>
<proteinExistence type="predicted"/>
<reference evidence="2" key="1">
    <citation type="submission" date="2020-10" db="EMBL/GenBank/DDBJ databases">
        <title>High-Quality Genome Resource of Clonostachys rosea strain S41 by Oxford Nanopore Long-Read Sequencing.</title>
        <authorList>
            <person name="Wang H."/>
        </authorList>
    </citation>
    <scope>NUCLEOTIDE SEQUENCE</scope>
    <source>
        <strain evidence="2">S41</strain>
    </source>
</reference>
<evidence type="ECO:0000313" key="3">
    <source>
        <dbReference type="Proteomes" id="UP000616885"/>
    </source>
</evidence>
<dbReference type="Proteomes" id="UP000616885">
    <property type="component" value="Unassembled WGS sequence"/>
</dbReference>